<name>A0A0L8G338_OCTBM</name>
<protein>
    <submittedName>
        <fullName evidence="1">Uncharacterized protein</fullName>
    </submittedName>
</protein>
<reference evidence="1" key="1">
    <citation type="submission" date="2015-07" db="EMBL/GenBank/DDBJ databases">
        <title>MeaNS - Measles Nucleotide Surveillance Program.</title>
        <authorList>
            <person name="Tran T."/>
            <person name="Druce J."/>
        </authorList>
    </citation>
    <scope>NUCLEOTIDE SEQUENCE</scope>
    <source>
        <strain evidence="1">UCB-OBI-ISO-001</strain>
        <tissue evidence="1">Gonad</tissue>
    </source>
</reference>
<proteinExistence type="predicted"/>
<evidence type="ECO:0000313" key="1">
    <source>
        <dbReference type="EMBL" id="KOF71293.1"/>
    </source>
</evidence>
<dbReference type="AlphaFoldDB" id="A0A0L8G338"/>
<dbReference type="EMBL" id="KQ424243">
    <property type="protein sequence ID" value="KOF71293.1"/>
    <property type="molecule type" value="Genomic_DNA"/>
</dbReference>
<sequence length="54" mass="6448">MSTLHCSAVPHTSKPQHLTKKIWSTLFGRNSKDKVYFLIMKCFRKARKCFRYNL</sequence>
<accession>A0A0L8G338</accession>
<organism evidence="1">
    <name type="scientific">Octopus bimaculoides</name>
    <name type="common">California two-spotted octopus</name>
    <dbReference type="NCBI Taxonomy" id="37653"/>
    <lineage>
        <taxon>Eukaryota</taxon>
        <taxon>Metazoa</taxon>
        <taxon>Spiralia</taxon>
        <taxon>Lophotrochozoa</taxon>
        <taxon>Mollusca</taxon>
        <taxon>Cephalopoda</taxon>
        <taxon>Coleoidea</taxon>
        <taxon>Octopodiformes</taxon>
        <taxon>Octopoda</taxon>
        <taxon>Incirrata</taxon>
        <taxon>Octopodidae</taxon>
        <taxon>Octopus</taxon>
    </lineage>
</organism>
<gene>
    <name evidence="1" type="ORF">OCBIM_22001261mg</name>
</gene>